<evidence type="ECO:0000256" key="13">
    <source>
        <dbReference type="SAM" id="Coils"/>
    </source>
</evidence>
<feature type="coiled-coil region" evidence="13">
    <location>
        <begin position="220"/>
        <end position="247"/>
    </location>
</feature>
<dbReference type="PANTHER" id="PTHR45436:SF5">
    <property type="entry name" value="SENSOR HISTIDINE KINASE TRCS"/>
    <property type="match status" value="1"/>
</dbReference>
<gene>
    <name evidence="17" type="ORF">MSSD14B_20530</name>
</gene>
<dbReference type="InterPro" id="IPR050428">
    <property type="entry name" value="TCS_sensor_his_kinase"/>
</dbReference>
<evidence type="ECO:0000256" key="12">
    <source>
        <dbReference type="ARBA" id="ARBA00023136"/>
    </source>
</evidence>
<evidence type="ECO:0000256" key="14">
    <source>
        <dbReference type="SAM" id="Phobius"/>
    </source>
</evidence>
<evidence type="ECO:0000259" key="15">
    <source>
        <dbReference type="PROSITE" id="PS50109"/>
    </source>
</evidence>
<dbReference type="PANTHER" id="PTHR45436">
    <property type="entry name" value="SENSOR HISTIDINE KINASE YKOH"/>
    <property type="match status" value="1"/>
</dbReference>
<keyword evidence="11" id="KW-0902">Two-component regulatory system</keyword>
<dbReference type="SMART" id="SM00387">
    <property type="entry name" value="HATPase_c"/>
    <property type="match status" value="1"/>
</dbReference>
<keyword evidence="13" id="KW-0175">Coiled coil</keyword>
<dbReference type="Gene3D" id="1.10.287.130">
    <property type="match status" value="1"/>
</dbReference>
<dbReference type="PROSITE" id="PS50109">
    <property type="entry name" value="HIS_KIN"/>
    <property type="match status" value="1"/>
</dbReference>
<dbReference type="InterPro" id="IPR036890">
    <property type="entry name" value="HATPase_C_sf"/>
</dbReference>
<dbReference type="InterPro" id="IPR058619">
    <property type="entry name" value="PhoQ/CarS-like_HATPase"/>
</dbReference>
<accession>A0A5M3PZH6</accession>
<dbReference type="SUPFAM" id="SSF47384">
    <property type="entry name" value="Homodimeric domain of signal transducing histidine kinase"/>
    <property type="match status" value="1"/>
</dbReference>
<dbReference type="Pfam" id="PF02518">
    <property type="entry name" value="HATPase_c"/>
    <property type="match status" value="1"/>
</dbReference>
<feature type="domain" description="HAMP" evidence="16">
    <location>
        <begin position="184"/>
        <end position="235"/>
    </location>
</feature>
<evidence type="ECO:0000256" key="3">
    <source>
        <dbReference type="ARBA" id="ARBA00012438"/>
    </source>
</evidence>
<evidence type="ECO:0000259" key="16">
    <source>
        <dbReference type="PROSITE" id="PS50885"/>
    </source>
</evidence>
<dbReference type="Gene3D" id="3.30.565.10">
    <property type="entry name" value="Histidine kinase-like ATPase, C-terminal domain"/>
    <property type="match status" value="1"/>
</dbReference>
<dbReference type="InterPro" id="IPR003594">
    <property type="entry name" value="HATPase_dom"/>
</dbReference>
<evidence type="ECO:0000256" key="5">
    <source>
        <dbReference type="ARBA" id="ARBA00022679"/>
    </source>
</evidence>
<evidence type="ECO:0000256" key="6">
    <source>
        <dbReference type="ARBA" id="ARBA00022692"/>
    </source>
</evidence>
<evidence type="ECO:0000313" key="18">
    <source>
        <dbReference type="Proteomes" id="UP000387223"/>
    </source>
</evidence>
<evidence type="ECO:0000256" key="9">
    <source>
        <dbReference type="ARBA" id="ARBA00022840"/>
    </source>
</evidence>
<keyword evidence="9" id="KW-0067">ATP-binding</keyword>
<evidence type="ECO:0000256" key="2">
    <source>
        <dbReference type="ARBA" id="ARBA00004370"/>
    </source>
</evidence>
<protein>
    <recommendedName>
        <fullName evidence="3">histidine kinase</fullName>
        <ecNumber evidence="3">2.7.13.3</ecNumber>
    </recommendedName>
</protein>
<evidence type="ECO:0000256" key="8">
    <source>
        <dbReference type="ARBA" id="ARBA00022777"/>
    </source>
</evidence>
<dbReference type="InterPro" id="IPR005467">
    <property type="entry name" value="His_kinase_dom"/>
</dbReference>
<sequence length="441" mass="49180">MMFKKPASVKGTLLALLLPASVTLMAIAWFAHGTLLERMAREFVKDRLKEEVSFLEHQIRDSDGTFDDLKTGDYFQRVFHHAFVQHSESETVISPDSWAPLLAPLIDSAKEGIIRIKNTEVPEAPSDILAYRSSFIAGEKPFVVIVGEDLGALKNSQTELHAWTAIASLVLISLLVCAIWFGINLSMRSVTRLKASLKKLQDGRVSRIDMSVPEEFLPLVEQLNHLLDSLDQRLDRSRDALANLSHSVKTPIAAVQQILGDTSRPLDSELRQHLAVRLSDIDKQLEAEMRRSRFAGPHIGKSSFPIEKARDLVWMMGRLYPDKSFELSASLPKSIRWPIEEYDLSEILGILLDNAGKWSHKEVELLLEQRGPTKRIVVTDDGPGVDKSELSKLGQRGLRLDQQTPGHGLGLAIVQDIVSRYGGKLVFSNSPSGGLRVVIEF</sequence>
<evidence type="ECO:0000256" key="10">
    <source>
        <dbReference type="ARBA" id="ARBA00022989"/>
    </source>
</evidence>
<comment type="caution">
    <text evidence="17">The sequence shown here is derived from an EMBL/GenBank/DDBJ whole genome shotgun (WGS) entry which is preliminary data.</text>
</comment>
<keyword evidence="6 14" id="KW-0812">Transmembrane</keyword>
<keyword evidence="5" id="KW-0808">Transferase</keyword>
<keyword evidence="7" id="KW-0547">Nucleotide-binding</keyword>
<keyword evidence="12 14" id="KW-0472">Membrane</keyword>
<dbReference type="InterPro" id="IPR004358">
    <property type="entry name" value="Sig_transdc_His_kin-like_C"/>
</dbReference>
<comment type="subcellular location">
    <subcellularLocation>
        <location evidence="2">Membrane</location>
    </subcellularLocation>
</comment>
<keyword evidence="10 14" id="KW-1133">Transmembrane helix</keyword>
<evidence type="ECO:0000256" key="7">
    <source>
        <dbReference type="ARBA" id="ARBA00022741"/>
    </source>
</evidence>
<evidence type="ECO:0000313" key="17">
    <source>
        <dbReference type="EMBL" id="GBO88385.1"/>
    </source>
</evidence>
<dbReference type="InterPro" id="IPR036097">
    <property type="entry name" value="HisK_dim/P_sf"/>
</dbReference>
<dbReference type="CDD" id="cd16954">
    <property type="entry name" value="HATPase_PhoQ-like"/>
    <property type="match status" value="1"/>
</dbReference>
<dbReference type="PRINTS" id="PR00344">
    <property type="entry name" value="BCTRLSENSOR"/>
</dbReference>
<evidence type="ECO:0000256" key="11">
    <source>
        <dbReference type="ARBA" id="ARBA00023012"/>
    </source>
</evidence>
<dbReference type="AlphaFoldDB" id="A0A5M3PZH6"/>
<dbReference type="SUPFAM" id="SSF55874">
    <property type="entry name" value="ATPase domain of HSP90 chaperone/DNA topoisomerase II/histidine kinase"/>
    <property type="match status" value="1"/>
</dbReference>
<keyword evidence="4" id="KW-0597">Phosphoprotein</keyword>
<proteinExistence type="predicted"/>
<reference evidence="17 18" key="1">
    <citation type="journal article" date="2019" name="J. Gen. Appl. Microbiol.">
        <title>Aerobic degradation of cis-dichloroethene by the marine bacterium Marinobacter salsuginis strain 5N-3.</title>
        <authorList>
            <person name="Inoue Y."/>
            <person name="Fukunaga Y."/>
            <person name="Katsumata H."/>
            <person name="Ohji S."/>
            <person name="Hosoyama A."/>
            <person name="Mori K."/>
            <person name="Ando K."/>
        </authorList>
    </citation>
    <scope>NUCLEOTIDE SEQUENCE [LARGE SCALE GENOMIC DNA]</scope>
    <source>
        <strain evidence="17 18">NBRC 109114</strain>
    </source>
</reference>
<feature type="domain" description="Histidine kinase" evidence="15">
    <location>
        <begin position="243"/>
        <end position="441"/>
    </location>
</feature>
<dbReference type="GO" id="GO:0005886">
    <property type="term" value="C:plasma membrane"/>
    <property type="evidence" value="ECO:0007669"/>
    <property type="project" value="TreeGrafter"/>
</dbReference>
<comment type="catalytic activity">
    <reaction evidence="1">
        <text>ATP + protein L-histidine = ADP + protein N-phospho-L-histidine.</text>
        <dbReference type="EC" id="2.7.13.3"/>
    </reaction>
</comment>
<evidence type="ECO:0000256" key="4">
    <source>
        <dbReference type="ARBA" id="ARBA00022553"/>
    </source>
</evidence>
<dbReference type="EMBL" id="BGZI01000012">
    <property type="protein sequence ID" value="GBO88385.1"/>
    <property type="molecule type" value="Genomic_DNA"/>
</dbReference>
<dbReference type="EC" id="2.7.13.3" evidence="3"/>
<dbReference type="RefSeq" id="WP_136630110.1">
    <property type="nucleotide sequence ID" value="NZ_BGZI01000012.1"/>
</dbReference>
<evidence type="ECO:0000256" key="1">
    <source>
        <dbReference type="ARBA" id="ARBA00000085"/>
    </source>
</evidence>
<organism evidence="17 18">
    <name type="scientific">Marinobacter salsuginis</name>
    <dbReference type="NCBI Taxonomy" id="418719"/>
    <lineage>
        <taxon>Bacteria</taxon>
        <taxon>Pseudomonadati</taxon>
        <taxon>Pseudomonadota</taxon>
        <taxon>Gammaproteobacteria</taxon>
        <taxon>Pseudomonadales</taxon>
        <taxon>Marinobacteraceae</taxon>
        <taxon>Marinobacter</taxon>
    </lineage>
</organism>
<dbReference type="PROSITE" id="PS50885">
    <property type="entry name" value="HAMP"/>
    <property type="match status" value="1"/>
</dbReference>
<dbReference type="Proteomes" id="UP000387223">
    <property type="component" value="Unassembled WGS sequence"/>
</dbReference>
<name>A0A5M3PZH6_9GAMM</name>
<dbReference type="GO" id="GO:0000155">
    <property type="term" value="F:phosphorelay sensor kinase activity"/>
    <property type="evidence" value="ECO:0007669"/>
    <property type="project" value="InterPro"/>
</dbReference>
<feature type="transmembrane region" description="Helical" evidence="14">
    <location>
        <begin position="160"/>
        <end position="183"/>
    </location>
</feature>
<keyword evidence="8" id="KW-0418">Kinase</keyword>
<dbReference type="InterPro" id="IPR003660">
    <property type="entry name" value="HAMP_dom"/>
</dbReference>